<evidence type="ECO:0000256" key="8">
    <source>
        <dbReference type="PIRSR" id="PIRSR602403-1"/>
    </source>
</evidence>
<comment type="cofactor">
    <cofactor evidence="1 8">
        <name>heme</name>
        <dbReference type="ChEBI" id="CHEBI:30413"/>
    </cofactor>
</comment>
<reference evidence="10 11" key="1">
    <citation type="journal article" date="2014" name="Genome Announc.">
        <title>Draft Genome Sequence of the Antitrypanosomally Active Sponge-Associated Bacterium Actinokineospora sp. Strain EG49.</title>
        <authorList>
            <person name="Harjes J."/>
            <person name="Ryu T."/>
            <person name="Abdelmohsen U.R."/>
            <person name="Moitinho-Silva L."/>
            <person name="Horn H."/>
            <person name="Ravasi T."/>
            <person name="Hentschel U."/>
        </authorList>
    </citation>
    <scope>NUCLEOTIDE SEQUENCE [LARGE SCALE GENOMIC DNA]</scope>
    <source>
        <strain evidence="10 11">EG49</strain>
    </source>
</reference>
<dbReference type="PRINTS" id="PR00465">
    <property type="entry name" value="EP450IV"/>
</dbReference>
<sequence>MRATGYRLLIFTAHCARGLGRGEWDMATGMLDRWLSSRRWPVTDLAAPPADSDLRAVPGDSGPPVLGHTLSMFRQGDFGLRRHRELGPVSWARAFGTRIVAATGPDAAQEVLVNRDKAFSQAGWTFLVGPFLNRGLLLLDSEEHLHHRRLMQEAFTTSRIAGYLDRVDTLAKRVVPTWEPGPAHPALRRLTLDVATEVFMDAPVEDAAALQRAFTDTSRAGMAVVRRPVPGGRWSAGLRGRKALEDFFRPRIAERRTSTATDLFTALCQARTDEGHMFTDDDVVNHMIFIIMAATDSTTTALTSAMHQLGRHPDWQDRARAECLSVDPPTVTSLGGLTALDLVVKESLRLVAPLPTLARRTVKDTSLQGHYVPKNTLVFLSPGISHKLDDYWTDPTRFDPDRFAEPRREDKSHRYAWMPFGGGAHKCLGMHFGMFEVKALLHAILRTFRWEFPPDYELVWDTNSIPVPADNLPIHLERL</sequence>
<evidence type="ECO:0000256" key="4">
    <source>
        <dbReference type="ARBA" id="ARBA00022723"/>
    </source>
</evidence>
<dbReference type="GO" id="GO:0020037">
    <property type="term" value="F:heme binding"/>
    <property type="evidence" value="ECO:0007669"/>
    <property type="project" value="InterPro"/>
</dbReference>
<keyword evidence="7 9" id="KW-0503">Monooxygenase</keyword>
<dbReference type="PRINTS" id="PR00385">
    <property type="entry name" value="P450"/>
</dbReference>
<evidence type="ECO:0000256" key="2">
    <source>
        <dbReference type="ARBA" id="ARBA00010617"/>
    </source>
</evidence>
<keyword evidence="6 8" id="KW-0408">Iron</keyword>
<evidence type="ECO:0000256" key="3">
    <source>
        <dbReference type="ARBA" id="ARBA00022617"/>
    </source>
</evidence>
<dbReference type="SUPFAM" id="SSF48264">
    <property type="entry name" value="Cytochrome P450"/>
    <property type="match status" value="1"/>
</dbReference>
<accession>W7IVX2</accession>
<evidence type="ECO:0000313" key="10">
    <source>
        <dbReference type="EMBL" id="EWC60947.1"/>
    </source>
</evidence>
<organism evidence="10 11">
    <name type="scientific">Actinokineospora spheciospongiae</name>
    <dbReference type="NCBI Taxonomy" id="909613"/>
    <lineage>
        <taxon>Bacteria</taxon>
        <taxon>Bacillati</taxon>
        <taxon>Actinomycetota</taxon>
        <taxon>Actinomycetes</taxon>
        <taxon>Pseudonocardiales</taxon>
        <taxon>Pseudonocardiaceae</taxon>
        <taxon>Actinokineospora</taxon>
    </lineage>
</organism>
<dbReference type="GO" id="GO:0016125">
    <property type="term" value="P:sterol metabolic process"/>
    <property type="evidence" value="ECO:0007669"/>
    <property type="project" value="TreeGrafter"/>
</dbReference>
<dbReference type="PROSITE" id="PS00086">
    <property type="entry name" value="CYTOCHROME_P450"/>
    <property type="match status" value="1"/>
</dbReference>
<keyword evidence="11" id="KW-1185">Reference proteome</keyword>
<dbReference type="GO" id="GO:0005506">
    <property type="term" value="F:iron ion binding"/>
    <property type="evidence" value="ECO:0007669"/>
    <property type="project" value="InterPro"/>
</dbReference>
<dbReference type="GO" id="GO:0016705">
    <property type="term" value="F:oxidoreductase activity, acting on paired donors, with incorporation or reduction of molecular oxygen"/>
    <property type="evidence" value="ECO:0007669"/>
    <property type="project" value="InterPro"/>
</dbReference>
<comment type="similarity">
    <text evidence="2 9">Belongs to the cytochrome P450 family.</text>
</comment>
<evidence type="ECO:0000256" key="7">
    <source>
        <dbReference type="ARBA" id="ARBA00023033"/>
    </source>
</evidence>
<dbReference type="PANTHER" id="PTHR24286:SF24">
    <property type="entry name" value="LANOSTEROL 14-ALPHA DEMETHYLASE"/>
    <property type="match status" value="1"/>
</dbReference>
<dbReference type="PATRIC" id="fig|909613.9.peg.3767"/>
<dbReference type="Pfam" id="PF00067">
    <property type="entry name" value="p450"/>
    <property type="match status" value="1"/>
</dbReference>
<keyword evidence="5 9" id="KW-0560">Oxidoreductase</keyword>
<dbReference type="AlphaFoldDB" id="W7IVX2"/>
<dbReference type="STRING" id="909613.UO65_3766"/>
<keyword evidence="3 8" id="KW-0349">Heme</keyword>
<evidence type="ECO:0000313" key="11">
    <source>
        <dbReference type="Proteomes" id="UP000019277"/>
    </source>
</evidence>
<evidence type="ECO:0000256" key="5">
    <source>
        <dbReference type="ARBA" id="ARBA00023002"/>
    </source>
</evidence>
<dbReference type="Gene3D" id="1.10.630.10">
    <property type="entry name" value="Cytochrome P450"/>
    <property type="match status" value="1"/>
</dbReference>
<dbReference type="InterPro" id="IPR036396">
    <property type="entry name" value="Cyt_P450_sf"/>
</dbReference>
<evidence type="ECO:0000256" key="9">
    <source>
        <dbReference type="RuleBase" id="RU000461"/>
    </source>
</evidence>
<dbReference type="EMBL" id="AYXG01000138">
    <property type="protein sequence ID" value="EWC60947.1"/>
    <property type="molecule type" value="Genomic_DNA"/>
</dbReference>
<keyword evidence="4 8" id="KW-0479">Metal-binding</keyword>
<comment type="caution">
    <text evidence="10">The sequence shown here is derived from an EMBL/GenBank/DDBJ whole genome shotgun (WGS) entry which is preliminary data.</text>
</comment>
<dbReference type="InterPro" id="IPR001128">
    <property type="entry name" value="Cyt_P450"/>
</dbReference>
<proteinExistence type="inferred from homology"/>
<dbReference type="InterPro" id="IPR002403">
    <property type="entry name" value="Cyt_P450_E_grp-IV"/>
</dbReference>
<dbReference type="InterPro" id="IPR017972">
    <property type="entry name" value="Cyt_P450_CS"/>
</dbReference>
<dbReference type="eggNOG" id="COG2124">
    <property type="taxonomic scope" value="Bacteria"/>
</dbReference>
<dbReference type="Proteomes" id="UP000019277">
    <property type="component" value="Unassembled WGS sequence"/>
</dbReference>
<dbReference type="GO" id="GO:0004497">
    <property type="term" value="F:monooxygenase activity"/>
    <property type="evidence" value="ECO:0007669"/>
    <property type="project" value="UniProtKB-KW"/>
</dbReference>
<evidence type="ECO:0000256" key="1">
    <source>
        <dbReference type="ARBA" id="ARBA00001971"/>
    </source>
</evidence>
<name>W7IVX2_9PSEU</name>
<evidence type="ECO:0000256" key="6">
    <source>
        <dbReference type="ARBA" id="ARBA00023004"/>
    </source>
</evidence>
<dbReference type="PANTHER" id="PTHR24286">
    <property type="entry name" value="CYTOCHROME P450 26"/>
    <property type="match status" value="1"/>
</dbReference>
<feature type="binding site" description="axial binding residue" evidence="8">
    <location>
        <position position="427"/>
    </location>
    <ligand>
        <name>heme</name>
        <dbReference type="ChEBI" id="CHEBI:30413"/>
    </ligand>
    <ligandPart>
        <name>Fe</name>
        <dbReference type="ChEBI" id="CHEBI:18248"/>
    </ligandPart>
</feature>
<protein>
    <submittedName>
        <fullName evidence="10">Cytochrome P450</fullName>
    </submittedName>
</protein>
<gene>
    <name evidence="10" type="ORF">UO65_3766</name>
</gene>